<dbReference type="PANTHER" id="PTHR48081:SF8">
    <property type="entry name" value="ALPHA_BETA HYDROLASE FOLD-3 DOMAIN-CONTAINING PROTEIN-RELATED"/>
    <property type="match status" value="1"/>
</dbReference>
<gene>
    <name evidence="3" type="ORF">GCM10009535_60610</name>
</gene>
<dbReference type="InterPro" id="IPR029058">
    <property type="entry name" value="AB_hydrolase_fold"/>
</dbReference>
<evidence type="ECO:0000256" key="1">
    <source>
        <dbReference type="ARBA" id="ARBA00022801"/>
    </source>
</evidence>
<dbReference type="PANTHER" id="PTHR48081">
    <property type="entry name" value="AB HYDROLASE SUPERFAMILY PROTEIN C4A8.06C"/>
    <property type="match status" value="1"/>
</dbReference>
<dbReference type="Gene3D" id="3.40.50.1820">
    <property type="entry name" value="alpha/beta hydrolase"/>
    <property type="match status" value="1"/>
</dbReference>
<dbReference type="InterPro" id="IPR013094">
    <property type="entry name" value="AB_hydrolase_3"/>
</dbReference>
<proteinExistence type="predicted"/>
<dbReference type="Proteomes" id="UP001500724">
    <property type="component" value="Unassembled WGS sequence"/>
</dbReference>
<comment type="caution">
    <text evidence="3">The sequence shown here is derived from an EMBL/GenBank/DDBJ whole genome shotgun (WGS) entry which is preliminary data.</text>
</comment>
<dbReference type="RefSeq" id="WP_344007909.1">
    <property type="nucleotide sequence ID" value="NZ_BAAAGU010000124.1"/>
</dbReference>
<dbReference type="Pfam" id="PF07859">
    <property type="entry name" value="Abhydrolase_3"/>
    <property type="match status" value="1"/>
</dbReference>
<keyword evidence="1 3" id="KW-0378">Hydrolase</keyword>
<dbReference type="GO" id="GO:0016787">
    <property type="term" value="F:hydrolase activity"/>
    <property type="evidence" value="ECO:0007669"/>
    <property type="project" value="UniProtKB-KW"/>
</dbReference>
<organism evidence="3 4">
    <name type="scientific">Streptomyces thermocarboxydovorans</name>
    <dbReference type="NCBI Taxonomy" id="59298"/>
    <lineage>
        <taxon>Bacteria</taxon>
        <taxon>Bacillati</taxon>
        <taxon>Actinomycetota</taxon>
        <taxon>Actinomycetes</taxon>
        <taxon>Kitasatosporales</taxon>
        <taxon>Streptomycetaceae</taxon>
        <taxon>Streptomyces</taxon>
    </lineage>
</organism>
<keyword evidence="4" id="KW-1185">Reference proteome</keyword>
<dbReference type="EMBL" id="BAAAGU010000124">
    <property type="protein sequence ID" value="GAA0673046.1"/>
    <property type="molecule type" value="Genomic_DNA"/>
</dbReference>
<dbReference type="InterPro" id="IPR050300">
    <property type="entry name" value="GDXG_lipolytic_enzyme"/>
</dbReference>
<dbReference type="SUPFAM" id="SSF53474">
    <property type="entry name" value="alpha/beta-Hydrolases"/>
    <property type="match status" value="1"/>
</dbReference>
<name>A0ABP3T1E0_9ACTN</name>
<feature type="domain" description="Alpha/beta hydrolase fold-3" evidence="2">
    <location>
        <begin position="77"/>
        <end position="282"/>
    </location>
</feature>
<evidence type="ECO:0000313" key="4">
    <source>
        <dbReference type="Proteomes" id="UP001500724"/>
    </source>
</evidence>
<evidence type="ECO:0000259" key="2">
    <source>
        <dbReference type="Pfam" id="PF07859"/>
    </source>
</evidence>
<accession>A0ABP3T1E0</accession>
<protein>
    <submittedName>
        <fullName evidence="3">Alpha/beta hydrolase</fullName>
    </submittedName>
</protein>
<evidence type="ECO:0000313" key="3">
    <source>
        <dbReference type="EMBL" id="GAA0673046.1"/>
    </source>
</evidence>
<reference evidence="4" key="1">
    <citation type="journal article" date="2019" name="Int. J. Syst. Evol. Microbiol.">
        <title>The Global Catalogue of Microorganisms (GCM) 10K type strain sequencing project: providing services to taxonomists for standard genome sequencing and annotation.</title>
        <authorList>
            <consortium name="The Broad Institute Genomics Platform"/>
            <consortium name="The Broad Institute Genome Sequencing Center for Infectious Disease"/>
            <person name="Wu L."/>
            <person name="Ma J."/>
        </authorList>
    </citation>
    <scope>NUCLEOTIDE SEQUENCE [LARGE SCALE GENOMIC DNA]</scope>
    <source>
        <strain evidence="4">JCM 10367</strain>
    </source>
</reference>
<sequence length="321" mass="34772">MPLDSAVESLIAGLAEQGFTSFEKIGLEPTRQVIETFVQLQKPPEDVAEVIDARYGDHPEQAVRLYVPEGDGPFPVVVYFHGGGFVGGGLDVVEEPCRALANDTGALVVAATYRRAPEARFPAATDDTFAALRWSFASVAEHRGDPERIAVMGDSAGGYLAAVAAVRARDAGLPALRAQVLVYPLIDPVADTAPQGVRRGLRHPPRRPEVVRRTVHRLAGAVTDPWLAVNRTPSLENLPPALILTNEYDTLRDEAEDYGRRLAAAGVETTVSRFDGMVHGVYWMSAAIPRQKEYRDAISAFLKDRLAPDGRRGTVSPELAT</sequence>